<dbReference type="STRING" id="2025994.A0A2T3AGW6"/>
<keyword evidence="8 12" id="KW-1133">Transmembrane helix</keyword>
<dbReference type="EC" id="2.4.1.-" evidence="12"/>
<keyword evidence="15" id="KW-1185">Reference proteome</keyword>
<keyword evidence="9 12" id="KW-0472">Membrane</keyword>
<keyword evidence="4 12" id="KW-0328">Glycosyltransferase</keyword>
<feature type="transmembrane region" description="Helical" evidence="12">
    <location>
        <begin position="297"/>
        <end position="323"/>
    </location>
</feature>
<evidence type="ECO:0000256" key="3">
    <source>
        <dbReference type="ARBA" id="ARBA00007063"/>
    </source>
</evidence>
<feature type="transmembrane region" description="Helical" evidence="12">
    <location>
        <begin position="250"/>
        <end position="269"/>
    </location>
</feature>
<evidence type="ECO:0000256" key="13">
    <source>
        <dbReference type="SAM" id="SignalP"/>
    </source>
</evidence>
<organism evidence="14 15">
    <name type="scientific">Coniella lustricola</name>
    <dbReference type="NCBI Taxonomy" id="2025994"/>
    <lineage>
        <taxon>Eukaryota</taxon>
        <taxon>Fungi</taxon>
        <taxon>Dikarya</taxon>
        <taxon>Ascomycota</taxon>
        <taxon>Pezizomycotina</taxon>
        <taxon>Sordariomycetes</taxon>
        <taxon>Sordariomycetidae</taxon>
        <taxon>Diaporthales</taxon>
        <taxon>Schizoparmaceae</taxon>
        <taxon>Coniella</taxon>
    </lineage>
</organism>
<evidence type="ECO:0000256" key="11">
    <source>
        <dbReference type="ARBA" id="ARBA00048899"/>
    </source>
</evidence>
<dbReference type="GO" id="GO:0052917">
    <property type="term" value="F:dol-P-Man:Man(7)GlcNAc(2)-PP-Dol alpha-1,6-mannosyltransferase activity"/>
    <property type="evidence" value="ECO:0007669"/>
    <property type="project" value="UniProtKB-EC"/>
</dbReference>
<evidence type="ECO:0000256" key="7">
    <source>
        <dbReference type="ARBA" id="ARBA00022824"/>
    </source>
</evidence>
<evidence type="ECO:0000313" key="14">
    <source>
        <dbReference type="EMBL" id="PSR97486.1"/>
    </source>
</evidence>
<feature type="transmembrane region" description="Helical" evidence="12">
    <location>
        <begin position="330"/>
        <end position="349"/>
    </location>
</feature>
<evidence type="ECO:0000256" key="6">
    <source>
        <dbReference type="ARBA" id="ARBA00022692"/>
    </source>
</evidence>
<dbReference type="InterPro" id="IPR005599">
    <property type="entry name" value="GPI_mannosylTrfase"/>
</dbReference>
<feature type="chain" id="PRO_5015759685" description="Mannosyltransferase" evidence="13">
    <location>
        <begin position="23"/>
        <end position="627"/>
    </location>
</feature>
<keyword evidence="5 14" id="KW-0808">Transferase</keyword>
<dbReference type="GO" id="GO:0006487">
    <property type="term" value="P:protein N-linked glycosylation"/>
    <property type="evidence" value="ECO:0007669"/>
    <property type="project" value="TreeGrafter"/>
</dbReference>
<comment type="catalytic activity">
    <reaction evidence="11">
        <text>an alpha-D-Man-(1-&gt;2)-alpha-D-Man-(1-&gt;2)-alpha-D-Man-(1-&gt;3)-[alpha-D-Man-(1-&gt;2)-alpha-D-Man-(1-&gt;3)-alpha-D-Man-(1-&gt;6)]-beta-D-Man-(1-&gt;4)-beta-D-GlcNAc-(1-&gt;4)-alpha-D-GlcNAc-diphospho-di-trans,poly-cis-dolichol + a di-trans,poly-cis-dolichyl beta-D-mannosyl phosphate = an alpha-D-Man-(1-&gt;2)-alpha-D-Man-(1-&gt;2)-alpha-D-Man-(1-&gt;3)-[alpha-D-Man-(1-&gt;2)-alpha-D-Man-(1-&gt;3)-[alpha-D-Man-(1-&gt;6)]-alpha-D-Man-(1-&gt;6)]-beta-D-Man-(1-&gt;4)-beta-D-GlcNAc-(1-&gt;4)-alpha-D-GlcNAc-diphospho-di-trans,poly-cis-dolichol + a di-trans,poly-cis-dolichyl phosphate + H(+)</text>
        <dbReference type="Rhea" id="RHEA:29535"/>
        <dbReference type="Rhea" id="RHEA-COMP:19498"/>
        <dbReference type="Rhea" id="RHEA-COMP:19501"/>
        <dbReference type="Rhea" id="RHEA-COMP:19518"/>
        <dbReference type="Rhea" id="RHEA-COMP:19519"/>
        <dbReference type="ChEBI" id="CHEBI:15378"/>
        <dbReference type="ChEBI" id="CHEBI:57683"/>
        <dbReference type="ChEBI" id="CHEBI:58211"/>
        <dbReference type="ChEBI" id="CHEBI:132517"/>
        <dbReference type="ChEBI" id="CHEBI:132519"/>
        <dbReference type="EC" id="2.4.1.260"/>
    </reaction>
    <physiologicalReaction direction="left-to-right" evidence="11">
        <dbReference type="Rhea" id="RHEA:29536"/>
    </physiologicalReaction>
</comment>
<feature type="transmembrane region" description="Helical" evidence="12">
    <location>
        <begin position="355"/>
        <end position="379"/>
    </location>
</feature>
<proteinExistence type="inferred from homology"/>
<feature type="transmembrane region" description="Helical" evidence="12">
    <location>
        <begin position="179"/>
        <end position="196"/>
    </location>
</feature>
<keyword evidence="7 12" id="KW-0256">Endoplasmic reticulum</keyword>
<dbReference type="AlphaFoldDB" id="A0A2T3AGW6"/>
<accession>A0A2T3AGW6</accession>
<evidence type="ECO:0000256" key="1">
    <source>
        <dbReference type="ARBA" id="ARBA00004477"/>
    </source>
</evidence>
<dbReference type="EMBL" id="KZ678390">
    <property type="protein sequence ID" value="PSR97486.1"/>
    <property type="molecule type" value="Genomic_DNA"/>
</dbReference>
<name>A0A2T3AGW6_9PEZI</name>
<reference evidence="14 15" key="1">
    <citation type="journal article" date="2018" name="Mycol. Prog.">
        <title>Coniella lustricola, a new species from submerged detritus.</title>
        <authorList>
            <person name="Raudabaugh D.B."/>
            <person name="Iturriaga T."/>
            <person name="Carver A."/>
            <person name="Mondo S."/>
            <person name="Pangilinan J."/>
            <person name="Lipzen A."/>
            <person name="He G."/>
            <person name="Amirebrahimi M."/>
            <person name="Grigoriev I.V."/>
            <person name="Miller A.N."/>
        </authorList>
    </citation>
    <scope>NUCLEOTIDE SEQUENCE [LARGE SCALE GENOMIC DNA]</scope>
    <source>
        <strain evidence="14 15">B22-T-1</strain>
    </source>
</reference>
<dbReference type="PANTHER" id="PTHR22760">
    <property type="entry name" value="GLYCOSYLTRANSFERASE"/>
    <property type="match status" value="1"/>
</dbReference>
<feature type="transmembrane region" description="Helical" evidence="12">
    <location>
        <begin position="145"/>
        <end position="167"/>
    </location>
</feature>
<keyword evidence="13" id="KW-0732">Signal</keyword>
<evidence type="ECO:0000256" key="10">
    <source>
        <dbReference type="ARBA" id="ARBA00044721"/>
    </source>
</evidence>
<dbReference type="OrthoDB" id="19039at2759"/>
<dbReference type="FunCoup" id="A0A2T3AGW6">
    <property type="interactions" value="391"/>
</dbReference>
<evidence type="ECO:0000256" key="12">
    <source>
        <dbReference type="RuleBase" id="RU363075"/>
    </source>
</evidence>
<dbReference type="UniPathway" id="UPA00378"/>
<dbReference type="Pfam" id="PF03901">
    <property type="entry name" value="Glyco_transf_22"/>
    <property type="match status" value="1"/>
</dbReference>
<evidence type="ECO:0000256" key="4">
    <source>
        <dbReference type="ARBA" id="ARBA00022676"/>
    </source>
</evidence>
<keyword evidence="6 12" id="KW-0812">Transmembrane</keyword>
<dbReference type="PANTHER" id="PTHR22760:SF1">
    <property type="entry name" value="DOL-P-MAN:MAN(7)GLCNAC(2)-PP-DOL ALPHA-1,6-MANNOSYLTRANSFERASE"/>
    <property type="match status" value="1"/>
</dbReference>
<evidence type="ECO:0000256" key="5">
    <source>
        <dbReference type="ARBA" id="ARBA00022679"/>
    </source>
</evidence>
<comment type="similarity">
    <text evidence="3 12">Belongs to the glycosyltransferase 22 family.</text>
</comment>
<evidence type="ECO:0000256" key="9">
    <source>
        <dbReference type="ARBA" id="ARBA00023136"/>
    </source>
</evidence>
<sequence length="627" mass="68881">MNLTDSALNLLIVAVVLLHLLAAPHTKVEESFNIQATHDILIYGAPGFFSWGELRSTLAHKLSSFDHSAFPGAVPRTFLGPLILAEFSRYLVPVFGFQHAQLLARALLGLFNASALIFFKKQVQTACGSTAARWYAVLQASQFHIMFYASRTLPNMFAFGLSEYLALVHQIRPMNKSPPLLTILLATFAFGLLLPSKTPSRSYGRIKLSIMLFTFSAVVFRSEVALLLAINACWLLIIPIASLTQLIRPFAASFVLSLALSVPIDSYYWQKYLWPELWGFYYNVVQGSSSNWGTSPWHYYLASALPKLLLNPLTLILIAVALYSPATNRIAQRLVIPNLVFVAIYSLQPHKEARFIFYVVPPLTAAAALGAASLTPTYIPKDKSEKNKSNNDGPVFKQITILVVAFSVLGSFLISTGMLLTSSLNYPGGEALAVLKTIVQHDHVGTASPSLVTFHADVLSCMTGVTLFGVAGGDNVPTRHNFPDDSDLIVSDTCSANQGEPSAWLLLDKTEDERTLRTSDFWLRFDYLLMEDEAVVKGGQWETVAVVEGLAGIEILRPGVEAQQSEPVGVQRVGTGARYVALRDWARRLTGGWWLGPRLAPKIHIMKRIKETAAEADRAGKVTVVIA</sequence>
<feature type="transmembrane region" description="Helical" evidence="12">
    <location>
        <begin position="208"/>
        <end position="238"/>
    </location>
</feature>
<feature type="transmembrane region" description="Helical" evidence="12">
    <location>
        <begin position="399"/>
        <end position="420"/>
    </location>
</feature>
<dbReference type="GO" id="GO:0005789">
    <property type="term" value="C:endoplasmic reticulum membrane"/>
    <property type="evidence" value="ECO:0007669"/>
    <property type="project" value="UniProtKB-SubCell"/>
</dbReference>
<evidence type="ECO:0000256" key="2">
    <source>
        <dbReference type="ARBA" id="ARBA00004922"/>
    </source>
</evidence>
<evidence type="ECO:0000313" key="15">
    <source>
        <dbReference type="Proteomes" id="UP000241462"/>
    </source>
</evidence>
<dbReference type="Proteomes" id="UP000241462">
    <property type="component" value="Unassembled WGS sequence"/>
</dbReference>
<dbReference type="InParanoid" id="A0A2T3AGW6"/>
<protein>
    <recommendedName>
        <fullName evidence="12">Mannosyltransferase</fullName>
        <ecNumber evidence="12">2.4.1.-</ecNumber>
    </recommendedName>
</protein>
<gene>
    <name evidence="14" type="ORF">BD289DRAFT_383985</name>
</gene>
<comment type="pathway">
    <text evidence="2">Protein modification; protein glycosylation.</text>
</comment>
<feature type="signal peptide" evidence="13">
    <location>
        <begin position="1"/>
        <end position="22"/>
    </location>
</feature>
<comment type="subcellular location">
    <subcellularLocation>
        <location evidence="1 12">Endoplasmic reticulum membrane</location>
        <topology evidence="1 12">Multi-pass membrane protein</topology>
    </subcellularLocation>
</comment>
<comment type="function">
    <text evidence="10">Mannosyltransferase that operates in the biosynthetic pathway of dolichol-linked oligosaccharides, the glycan precursors employed in protein asparagine (N)-glycosylation. The assembly of dolichol-linked oligosaccharides begins on the cytosolic side of the endoplasmic reticulum membrane and finishes in its lumen. The sequential addition of sugars to dolichol pyrophosphate produces dolichol-linked oligosaccharides containing fourteen sugars, including two GlcNAcs, nine mannoses and three glucoses. Once assembled, the oligosaccharide is transferred from the lipid to nascent proteins by oligosaccharyltransferases. In the lumen of the endoplasmic reticulum, adds the eighth mannose residue in an alpha-1,6 linkage onto Man(7)GlcNAc(2)-PP-dolichol to produce Man(8)GlcNAc(2)-PP-dolichol.</text>
</comment>
<evidence type="ECO:0000256" key="8">
    <source>
        <dbReference type="ARBA" id="ARBA00022989"/>
    </source>
</evidence>